<feature type="region of interest" description="Disordered" evidence="1">
    <location>
        <begin position="1"/>
        <end position="104"/>
    </location>
</feature>
<evidence type="ECO:0000313" key="5">
    <source>
        <dbReference type="Proteomes" id="UP000324748"/>
    </source>
</evidence>
<protein>
    <recommendedName>
        <fullName evidence="2">CxC1-like cysteine cluster associated with KDZ transposases domain-containing protein</fullName>
    </recommendedName>
</protein>
<feature type="domain" description="CxC1-like cysteine cluster associated with KDZ transposases" evidence="2">
    <location>
        <begin position="161"/>
        <end position="266"/>
    </location>
</feature>
<dbReference type="AlphaFoldDB" id="A0A5B0PTM1"/>
<evidence type="ECO:0000313" key="6">
    <source>
        <dbReference type="Proteomes" id="UP000325313"/>
    </source>
</evidence>
<reference evidence="5 6" key="1">
    <citation type="submission" date="2019-05" db="EMBL/GenBank/DDBJ databases">
        <title>Emergence of the Ug99 lineage of the wheat stem rust pathogen through somatic hybridization.</title>
        <authorList>
            <person name="Li F."/>
            <person name="Upadhyaya N.M."/>
            <person name="Sperschneider J."/>
            <person name="Matny O."/>
            <person name="Nguyen-Phuc H."/>
            <person name="Mago R."/>
            <person name="Raley C."/>
            <person name="Miller M.E."/>
            <person name="Silverstein K.A.T."/>
            <person name="Henningsen E."/>
            <person name="Hirsch C.D."/>
            <person name="Visser B."/>
            <person name="Pretorius Z.A."/>
            <person name="Steffenson B.J."/>
            <person name="Schwessinger B."/>
            <person name="Dodds P.N."/>
            <person name="Figueroa M."/>
        </authorList>
    </citation>
    <scope>NUCLEOTIDE SEQUENCE [LARGE SCALE GENOMIC DNA]</scope>
    <source>
        <strain evidence="3">21-0</strain>
        <strain evidence="4 6">Ug99</strain>
    </source>
</reference>
<name>A0A5B0PTM1_PUCGR</name>
<comment type="caution">
    <text evidence="3">The sequence shown here is derived from an EMBL/GenBank/DDBJ whole genome shotgun (WGS) entry which is preliminary data.</text>
</comment>
<dbReference type="EMBL" id="VDEP01000143">
    <property type="protein sequence ID" value="KAA1128258.1"/>
    <property type="molecule type" value="Genomic_DNA"/>
</dbReference>
<dbReference type="Pfam" id="PF18758">
    <property type="entry name" value="KDZ"/>
    <property type="match status" value="1"/>
</dbReference>
<evidence type="ECO:0000256" key="1">
    <source>
        <dbReference type="SAM" id="MobiDB-lite"/>
    </source>
</evidence>
<dbReference type="PANTHER" id="PTHR33096">
    <property type="entry name" value="CXC2 DOMAIN-CONTAINING PROTEIN"/>
    <property type="match status" value="1"/>
</dbReference>
<accession>A0A5B0PTM1</accession>
<dbReference type="InterPro" id="IPR040521">
    <property type="entry name" value="KDZ"/>
</dbReference>
<dbReference type="Proteomes" id="UP000324748">
    <property type="component" value="Unassembled WGS sequence"/>
</dbReference>
<dbReference type="Proteomes" id="UP000325313">
    <property type="component" value="Unassembled WGS sequence"/>
</dbReference>
<feature type="compositionally biased region" description="Low complexity" evidence="1">
    <location>
        <begin position="47"/>
        <end position="64"/>
    </location>
</feature>
<dbReference type="EMBL" id="VSWC01000041">
    <property type="protein sequence ID" value="KAA1104063.1"/>
    <property type="molecule type" value="Genomic_DNA"/>
</dbReference>
<dbReference type="InterPro" id="IPR041320">
    <property type="entry name" value="CxC1"/>
</dbReference>
<feature type="compositionally biased region" description="Acidic residues" evidence="1">
    <location>
        <begin position="983"/>
        <end position="1003"/>
    </location>
</feature>
<dbReference type="OrthoDB" id="2507164at2759"/>
<sequence>MPSNRFNSRSSSRSNTRNQTLFTGSSRKTRTSRIALEQEAAEEVRRAASLRLSERLGLSGPLGPITVPPDMISEEETTDSDETEETDDEPEDPDELNDASDSLMHDDYHNTHHDDNNIGAHSEYFRLQRYAERRDQISRQWNELNNQVVAAYLLCQKTTSNWTSPSNDFTLPPNTCTCPSNHLTERSVDLLDIIYRRPGQKLMFCKCIPDVVRLIHYGYFACSAECPRTAFSIRLVQYHHQLWQASAVSTSAFIQSLSSFLDSRSNTPMFNRGSDRKRRQLRVPFTHCIDLYSRILTAEKKLFEDGLQLTTVDKWANKCPRCFGSSKNEIKEDPAEPDFMIAMDGNFQQRHYAYASKDEPREDQYPSMFLSPSKIAVDMQAISTSEHQAVGINPPCSDTHKAANDSRNESTWEKCDDNGLFASTCRHDVPLMMVNIHKTGEKLYYPISIIRNLMLNFPQCKVGVLYDIGCHLEAHIDKRNLLRDRRSDIRFGTSVFHAYAHEWSCQVKYNPRFNEFWGLTDGEGLERFWSFLSPLVSSLRVSTRLHRLNAIHSRSDYFAEYLKATSAEWLVRKFNMAQESLRQTSDALQLLYSTNNPATPAINYTETFLDEQWALERHFHANFNQTRENQRKALGELLCLQDELDEAWERLTPTVAQAIARANTCSDIADQILRKRVAMGADQIIEDLTRDQSDLLWMVWHSKTELRQRFLALVEEKQPLFRVCRTGESTTLGTRGNQKLVLVVRKRAEKLQTCLAAYTKRAQAFIAACPHRHPPPVIEYAELLQLQPDDPFWNDGLFTNANDPWAIDINTQRGIRLLARFKRASEEKRRLGWETRRAMRWAITRHNQAWTFLRLLNGIVDESNVPDALQTILQHELLRSHRCFSAKVQSAIAITHSNLISISQLQVDWDVKIIEVLQKTAPQRGDNELLQSWKQQLTRITVSRRVGFLSAIPGDVHSSLLSHLPEDDELPQLDTDNPPPPPEDIDDSDLDADGVTDDGDDEELQEYFAQEMEAQMLRNLAQASNVG</sequence>
<evidence type="ECO:0000259" key="2">
    <source>
        <dbReference type="Pfam" id="PF18802"/>
    </source>
</evidence>
<dbReference type="Pfam" id="PF18802">
    <property type="entry name" value="CxC1"/>
    <property type="match status" value="1"/>
</dbReference>
<feature type="compositionally biased region" description="Low complexity" evidence="1">
    <location>
        <begin position="1"/>
        <end position="18"/>
    </location>
</feature>
<organism evidence="3 5">
    <name type="scientific">Puccinia graminis f. sp. tritici</name>
    <dbReference type="NCBI Taxonomy" id="56615"/>
    <lineage>
        <taxon>Eukaryota</taxon>
        <taxon>Fungi</taxon>
        <taxon>Dikarya</taxon>
        <taxon>Basidiomycota</taxon>
        <taxon>Pucciniomycotina</taxon>
        <taxon>Pucciniomycetes</taxon>
        <taxon>Pucciniales</taxon>
        <taxon>Pucciniaceae</taxon>
        <taxon>Puccinia</taxon>
    </lineage>
</organism>
<keyword evidence="5" id="KW-1185">Reference proteome</keyword>
<feature type="compositionally biased region" description="Acidic residues" evidence="1">
    <location>
        <begin position="72"/>
        <end position="98"/>
    </location>
</feature>
<evidence type="ECO:0000313" key="3">
    <source>
        <dbReference type="EMBL" id="KAA1104063.1"/>
    </source>
</evidence>
<evidence type="ECO:0000313" key="4">
    <source>
        <dbReference type="EMBL" id="KAA1128258.1"/>
    </source>
</evidence>
<gene>
    <name evidence="3" type="ORF">PGT21_009222</name>
    <name evidence="4" type="ORF">PGTUg99_017761</name>
</gene>
<dbReference type="PANTHER" id="PTHR33096:SF1">
    <property type="entry name" value="CXC1-LIKE CYSTEINE CLUSTER ASSOCIATED WITH KDZ TRANSPOSASES DOMAIN-CONTAINING PROTEIN"/>
    <property type="match status" value="1"/>
</dbReference>
<feature type="region of interest" description="Disordered" evidence="1">
    <location>
        <begin position="960"/>
        <end position="1003"/>
    </location>
</feature>
<proteinExistence type="predicted"/>